<name>A0A0E9UYT8_ANGAN</name>
<reference evidence="1" key="2">
    <citation type="journal article" date="2015" name="Fish Shellfish Immunol.">
        <title>Early steps in the European eel (Anguilla anguilla)-Vibrio vulnificus interaction in the gills: Role of the RtxA13 toxin.</title>
        <authorList>
            <person name="Callol A."/>
            <person name="Pajuelo D."/>
            <person name="Ebbesson L."/>
            <person name="Teles M."/>
            <person name="MacKenzie S."/>
            <person name="Amaro C."/>
        </authorList>
    </citation>
    <scope>NUCLEOTIDE SEQUENCE</scope>
</reference>
<protein>
    <submittedName>
        <fullName evidence="1">Uncharacterized protein</fullName>
    </submittedName>
</protein>
<accession>A0A0E9UYT8</accession>
<organism evidence="1">
    <name type="scientific">Anguilla anguilla</name>
    <name type="common">European freshwater eel</name>
    <name type="synonym">Muraena anguilla</name>
    <dbReference type="NCBI Taxonomy" id="7936"/>
    <lineage>
        <taxon>Eukaryota</taxon>
        <taxon>Metazoa</taxon>
        <taxon>Chordata</taxon>
        <taxon>Craniata</taxon>
        <taxon>Vertebrata</taxon>
        <taxon>Euteleostomi</taxon>
        <taxon>Actinopterygii</taxon>
        <taxon>Neopterygii</taxon>
        <taxon>Teleostei</taxon>
        <taxon>Anguilliformes</taxon>
        <taxon>Anguillidae</taxon>
        <taxon>Anguilla</taxon>
    </lineage>
</organism>
<proteinExistence type="predicted"/>
<dbReference type="EMBL" id="GBXM01037610">
    <property type="protein sequence ID" value="JAH70967.1"/>
    <property type="molecule type" value="Transcribed_RNA"/>
</dbReference>
<reference evidence="1" key="1">
    <citation type="submission" date="2014-11" db="EMBL/GenBank/DDBJ databases">
        <authorList>
            <person name="Amaro Gonzalez C."/>
        </authorList>
    </citation>
    <scope>NUCLEOTIDE SEQUENCE</scope>
</reference>
<sequence length="13" mass="1412">MDTILAASFVQCL</sequence>
<evidence type="ECO:0000313" key="1">
    <source>
        <dbReference type="EMBL" id="JAH70967.1"/>
    </source>
</evidence>